<accession>A0ABW3UKX4</accession>
<dbReference type="Pfam" id="PF01547">
    <property type="entry name" value="SBP_bac_1"/>
    <property type="match status" value="1"/>
</dbReference>
<dbReference type="EMBL" id="JBHTLU010000019">
    <property type="protein sequence ID" value="MFD1221622.1"/>
    <property type="molecule type" value="Genomic_DNA"/>
</dbReference>
<dbReference type="PANTHER" id="PTHR43649">
    <property type="entry name" value="ARABINOSE-BINDING PROTEIN-RELATED"/>
    <property type="match status" value="1"/>
</dbReference>
<evidence type="ECO:0000313" key="3">
    <source>
        <dbReference type="Proteomes" id="UP001597180"/>
    </source>
</evidence>
<name>A0ABW3UKX4_9BACL</name>
<sequence length="429" mass="47849">MVQRRCWVGLLMVWIVFMLSACAPLGGNAEKGGSQDDPSKPVTLKVLGVITFSDEQWDNIFVKPIQKKFPHVTLERLNEKNYSERLTSGYVPDLIVTSFSSIPSMIDLKVVGDIGPMMQAYHFDTGIFDQPIADMFRTFPSLQFAGLPMYKNPKVLFYNKDIFDRLAVPYPKDDMTWDQAAELARKLTASIDGVPYMGLQPGSVSHLAGQLSLQQVHPQTNKAAINSDGYKQLFQFLKQLQTIPGMDLAKANSDAFYKTRTLAMYDYWTTDGLIPLEEASKAGNPMNWDMVTSPVFANKPGIHSMPDVHVMLMSSMSEHKELVYQIMSLIASSEEAQTEFAKIGRVPVLRDAKVFQHFGENFASVKGKHLEAIFKTGFAPRPAPSAYEGLASKPLNDALNRVYAENEDINTALRKAEEEANKAIEGAMK</sequence>
<keyword evidence="1" id="KW-0175">Coiled coil</keyword>
<proteinExistence type="predicted"/>
<dbReference type="Gene3D" id="3.40.190.10">
    <property type="entry name" value="Periplasmic binding protein-like II"/>
    <property type="match status" value="1"/>
</dbReference>
<feature type="coiled-coil region" evidence="1">
    <location>
        <begin position="399"/>
        <end position="426"/>
    </location>
</feature>
<dbReference type="Proteomes" id="UP001597180">
    <property type="component" value="Unassembled WGS sequence"/>
</dbReference>
<dbReference type="InterPro" id="IPR006059">
    <property type="entry name" value="SBP"/>
</dbReference>
<protein>
    <submittedName>
        <fullName evidence="2">ABC transporter substrate-binding protein</fullName>
    </submittedName>
</protein>
<keyword evidence="3" id="KW-1185">Reference proteome</keyword>
<evidence type="ECO:0000256" key="1">
    <source>
        <dbReference type="SAM" id="Coils"/>
    </source>
</evidence>
<dbReference type="PROSITE" id="PS51257">
    <property type="entry name" value="PROKAR_LIPOPROTEIN"/>
    <property type="match status" value="1"/>
</dbReference>
<dbReference type="InterPro" id="IPR050490">
    <property type="entry name" value="Bact_solute-bd_prot1"/>
</dbReference>
<evidence type="ECO:0000313" key="2">
    <source>
        <dbReference type="EMBL" id="MFD1221622.1"/>
    </source>
</evidence>
<comment type="caution">
    <text evidence="2">The sequence shown here is derived from an EMBL/GenBank/DDBJ whole genome shotgun (WGS) entry which is preliminary data.</text>
</comment>
<organism evidence="2 3">
    <name type="scientific">Paenibacillus vulneris</name>
    <dbReference type="NCBI Taxonomy" id="1133364"/>
    <lineage>
        <taxon>Bacteria</taxon>
        <taxon>Bacillati</taxon>
        <taxon>Bacillota</taxon>
        <taxon>Bacilli</taxon>
        <taxon>Bacillales</taxon>
        <taxon>Paenibacillaceae</taxon>
        <taxon>Paenibacillus</taxon>
    </lineage>
</organism>
<reference evidence="3" key="1">
    <citation type="journal article" date="2019" name="Int. J. Syst. Evol. Microbiol.">
        <title>The Global Catalogue of Microorganisms (GCM) 10K type strain sequencing project: providing services to taxonomists for standard genome sequencing and annotation.</title>
        <authorList>
            <consortium name="The Broad Institute Genomics Platform"/>
            <consortium name="The Broad Institute Genome Sequencing Center for Infectious Disease"/>
            <person name="Wu L."/>
            <person name="Ma J."/>
        </authorList>
    </citation>
    <scope>NUCLEOTIDE SEQUENCE [LARGE SCALE GENOMIC DNA]</scope>
    <source>
        <strain evidence="3">CCUG 53270</strain>
    </source>
</reference>
<gene>
    <name evidence="2" type="ORF">ACFQ4B_16005</name>
</gene>
<dbReference type="SUPFAM" id="SSF53850">
    <property type="entry name" value="Periplasmic binding protein-like II"/>
    <property type="match status" value="1"/>
</dbReference>
<dbReference type="RefSeq" id="WP_345585701.1">
    <property type="nucleotide sequence ID" value="NZ_BAABJG010000003.1"/>
</dbReference>
<dbReference type="PANTHER" id="PTHR43649:SF12">
    <property type="entry name" value="DIACETYLCHITOBIOSE BINDING PROTEIN DASA"/>
    <property type="match status" value="1"/>
</dbReference>